<gene>
    <name evidence="1" type="ORF">E1284_07755</name>
</gene>
<name>A0A4R4P7V2_9ACTN</name>
<evidence type="ECO:0000313" key="1">
    <source>
        <dbReference type="EMBL" id="TDC17874.1"/>
    </source>
</evidence>
<accession>A0A4R4P7V2</accession>
<protein>
    <submittedName>
        <fullName evidence="1">Uncharacterized protein</fullName>
    </submittedName>
</protein>
<dbReference type="Proteomes" id="UP000295431">
    <property type="component" value="Unassembled WGS sequence"/>
</dbReference>
<comment type="caution">
    <text evidence="1">The sequence shown here is derived from an EMBL/GenBank/DDBJ whole genome shotgun (WGS) entry which is preliminary data.</text>
</comment>
<sequence length="241" mass="26634">MPTDRLYPDVMAAGSIGRAVEVRARRSGVPWRISRANWQTDDMISAVVRTDHGDVRIMVGAKLRVFIVSVWRMGALWISGNTPDLDAVTRFVAAWHDGISLAEAHSRWPFMAYERLAEARESGDAVAVKWQLLDADPGADYVRDVLNAAAARPELAQLFPWLSHHGTRLHFSRCTGYPFSRDVPYIQGNLASYRVIDDRDGTLLGEYPDPVDAVAAVVNSLPEGVGPAVDGDRSVLPELER</sequence>
<dbReference type="Pfam" id="PF19692">
    <property type="entry name" value="DUF6193"/>
    <property type="match status" value="1"/>
</dbReference>
<dbReference type="EMBL" id="SMJW01000026">
    <property type="protein sequence ID" value="TDC17874.1"/>
    <property type="molecule type" value="Genomic_DNA"/>
</dbReference>
<dbReference type="OrthoDB" id="3378006at2"/>
<dbReference type="RefSeq" id="WP_131938317.1">
    <property type="nucleotide sequence ID" value="NZ_BAAAMX010000008.1"/>
</dbReference>
<reference evidence="1 2" key="1">
    <citation type="submission" date="2019-03" db="EMBL/GenBank/DDBJ databases">
        <title>Draft genome sequences of novel Actinobacteria.</title>
        <authorList>
            <person name="Sahin N."/>
            <person name="Ay H."/>
            <person name="Saygin H."/>
        </authorList>
    </citation>
    <scope>NUCLEOTIDE SEQUENCE [LARGE SCALE GENOMIC DNA]</scope>
    <source>
        <strain evidence="1 2">DSM 45347</strain>
    </source>
</reference>
<dbReference type="InterPro" id="IPR045682">
    <property type="entry name" value="DUF6193"/>
</dbReference>
<keyword evidence="2" id="KW-1185">Reference proteome</keyword>
<organism evidence="1 2">
    <name type="scientific">Actinomadura bangladeshensis</name>
    <dbReference type="NCBI Taxonomy" id="453573"/>
    <lineage>
        <taxon>Bacteria</taxon>
        <taxon>Bacillati</taxon>
        <taxon>Actinomycetota</taxon>
        <taxon>Actinomycetes</taxon>
        <taxon>Streptosporangiales</taxon>
        <taxon>Thermomonosporaceae</taxon>
        <taxon>Actinomadura</taxon>
    </lineage>
</organism>
<proteinExistence type="predicted"/>
<evidence type="ECO:0000313" key="2">
    <source>
        <dbReference type="Proteomes" id="UP000295431"/>
    </source>
</evidence>
<dbReference type="AlphaFoldDB" id="A0A4R4P7V2"/>